<dbReference type="Pfam" id="PF00400">
    <property type="entry name" value="WD40"/>
    <property type="match status" value="4"/>
</dbReference>
<dbReference type="SUPFAM" id="SSF50978">
    <property type="entry name" value="WD40 repeat-like"/>
    <property type="match status" value="1"/>
</dbReference>
<evidence type="ECO:0000256" key="4">
    <source>
        <dbReference type="PROSITE-ProRule" id="PRU00221"/>
    </source>
</evidence>
<dbReference type="PANTHER" id="PTHR14221">
    <property type="entry name" value="WD REPEAT DOMAIN 44"/>
    <property type="match status" value="1"/>
</dbReference>
<dbReference type="Gene3D" id="2.130.10.10">
    <property type="entry name" value="YVTN repeat-like/Quinoprotein amine dehydrogenase"/>
    <property type="match status" value="1"/>
</dbReference>
<feature type="region of interest" description="Disordered" evidence="5">
    <location>
        <begin position="130"/>
        <end position="194"/>
    </location>
</feature>
<feature type="region of interest" description="Disordered" evidence="5">
    <location>
        <begin position="424"/>
        <end position="486"/>
    </location>
</feature>
<sequence length="945" mass="106862">MSSSIDQQSIIPKNNLYIRHNDNKLNTGLSTSTISSSSTSSSSDDEYFHDASEIPESLLTCTQSSISKENIHKNMEQQPCTITLNQTQVNDLQRRDKLNFLRLQSENDDLSYSQMLKLFQQTNALNSVYSSSSLDTSTPGRYNGQTEQQQSITRKYPPDLLKDHISSSDQKRKKRQAPSASAQNGSSLSESYNMSHTKICSTNVESSTRNNSDLSLNFSPRSSTLINTHNLLIDKQHPQQQENNCCPNCYASLPSPHSQQTSRYNNYATFTNHASSLSSPTDTVSGIFLPHLVLNNIHQSNNLPLQQQHSLPVSPSDCTALPYSNRNYGGASALESRKLTSITPAVSLDTIDFITNLDELTSDSRTSNDDEIMKQPIARISDYGKYVTPQEAVPEEFINPMTMQILRTVNANANPISCSTNMNNSLRRTSIPNDYHNHHRSSISSSIVNNETSSSKVSNDELDSLSTSSDGSTKSSHAAAASTSITKAPPKAVKSLFKGSKNQLSKLVNKKWPKMHTKGKKGNGESEHEEYENEIDEDKDVILNESDVKCKSSRDLRGQTVFDKTQLLQTIVTAHNGPIWCIRFSPDGRLLATGGQDSLLKVWMFKQTHTHFDQYSNTMTDSKSKEAQTSDTLAQLFHEFDLNNRTMTTESSINSISASNENQAPLYSKPFCELIGHQAAVLDIAWSKSYFMLSSSMDKTVRLWHLSRKECLCFFRHIDFVSAIAFHPRDDRYFVSASLDGHVRLWHIPDKKVIYWNQIQAQTNSTSATNGNLITAINFCDDGKKVIVGTFDGRFIVYTDSLVYDTVMNIADKSNRSRKKRRKPRKITGIEVMNLNTSKILITSNDSRIRLYNIKTKEIERKYRGYSNNSSQIRASFSHDDRYIISGSEDSWFYIWRTVPMNETSINKKYSKFTKKQHHRFDCERIRADADRTFLLRFQDKQRVL</sequence>
<dbReference type="InterPro" id="IPR001680">
    <property type="entry name" value="WD40_rpt"/>
</dbReference>
<feature type="compositionally biased region" description="Polar residues" evidence="5">
    <location>
        <begin position="178"/>
        <end position="194"/>
    </location>
</feature>
<dbReference type="SMART" id="SM00320">
    <property type="entry name" value="WD40"/>
    <property type="match status" value="6"/>
</dbReference>
<reference evidence="6" key="1">
    <citation type="submission" date="2021-02" db="EMBL/GenBank/DDBJ databases">
        <authorList>
            <person name="Nowell W R."/>
        </authorList>
    </citation>
    <scope>NUCLEOTIDE SEQUENCE</scope>
</reference>
<proteinExistence type="predicted"/>
<feature type="compositionally biased region" description="Polar residues" evidence="5">
    <location>
        <begin position="138"/>
        <end position="153"/>
    </location>
</feature>
<dbReference type="PANTHER" id="PTHR14221:SF0">
    <property type="entry name" value="WD REPEAT-CONTAINING PROTEIN 44"/>
    <property type="match status" value="1"/>
</dbReference>
<feature type="compositionally biased region" description="Low complexity" evidence="5">
    <location>
        <begin position="30"/>
        <end position="42"/>
    </location>
</feature>
<feature type="repeat" description="WD" evidence="4">
    <location>
        <begin position="674"/>
        <end position="714"/>
    </location>
</feature>
<dbReference type="PROSITE" id="PS50294">
    <property type="entry name" value="WD_REPEATS_REGION"/>
    <property type="match status" value="3"/>
</dbReference>
<dbReference type="Proteomes" id="UP000682733">
    <property type="component" value="Unassembled WGS sequence"/>
</dbReference>
<protein>
    <recommendedName>
        <fullName evidence="1">WD repeat-containing protein 44</fullName>
    </recommendedName>
</protein>
<accession>A0A8S2EAH1</accession>
<evidence type="ECO:0000256" key="2">
    <source>
        <dbReference type="ARBA" id="ARBA00022574"/>
    </source>
</evidence>
<evidence type="ECO:0000313" key="8">
    <source>
        <dbReference type="Proteomes" id="UP000677228"/>
    </source>
</evidence>
<dbReference type="InterPro" id="IPR015943">
    <property type="entry name" value="WD40/YVTN_repeat-like_dom_sf"/>
</dbReference>
<evidence type="ECO:0000313" key="7">
    <source>
        <dbReference type="EMBL" id="CAF3985854.1"/>
    </source>
</evidence>
<dbReference type="InterPro" id="IPR040324">
    <property type="entry name" value="WDR44/Dgr2"/>
</dbReference>
<evidence type="ECO:0000256" key="5">
    <source>
        <dbReference type="SAM" id="MobiDB-lite"/>
    </source>
</evidence>
<dbReference type="EMBL" id="CAJOBA010034467">
    <property type="protein sequence ID" value="CAF3985854.1"/>
    <property type="molecule type" value="Genomic_DNA"/>
</dbReference>
<evidence type="ECO:0000256" key="1">
    <source>
        <dbReference type="ARBA" id="ARBA00021207"/>
    </source>
</evidence>
<dbReference type="AlphaFoldDB" id="A0A8S2EAH1"/>
<keyword evidence="3" id="KW-0677">Repeat</keyword>
<dbReference type="EMBL" id="CAJNOK010012940">
    <property type="protein sequence ID" value="CAF1174601.1"/>
    <property type="molecule type" value="Genomic_DNA"/>
</dbReference>
<feature type="compositionally biased region" description="Basic residues" evidence="5">
    <location>
        <begin position="508"/>
        <end position="521"/>
    </location>
</feature>
<feature type="repeat" description="WD" evidence="4">
    <location>
        <begin position="572"/>
        <end position="603"/>
    </location>
</feature>
<evidence type="ECO:0000256" key="3">
    <source>
        <dbReference type="ARBA" id="ARBA00022737"/>
    </source>
</evidence>
<feature type="compositionally biased region" description="Low complexity" evidence="5">
    <location>
        <begin position="464"/>
        <end position="486"/>
    </location>
</feature>
<organism evidence="6 8">
    <name type="scientific">Didymodactylos carnosus</name>
    <dbReference type="NCBI Taxonomy" id="1234261"/>
    <lineage>
        <taxon>Eukaryota</taxon>
        <taxon>Metazoa</taxon>
        <taxon>Spiralia</taxon>
        <taxon>Gnathifera</taxon>
        <taxon>Rotifera</taxon>
        <taxon>Eurotatoria</taxon>
        <taxon>Bdelloidea</taxon>
        <taxon>Philodinida</taxon>
        <taxon>Philodinidae</taxon>
        <taxon>Didymodactylos</taxon>
    </lineage>
</organism>
<dbReference type="InterPro" id="IPR036322">
    <property type="entry name" value="WD40_repeat_dom_sf"/>
</dbReference>
<comment type="caution">
    <text evidence="6">The sequence shown here is derived from an EMBL/GenBank/DDBJ whole genome shotgun (WGS) entry which is preliminary data.</text>
</comment>
<name>A0A8S2EAH1_9BILA</name>
<feature type="region of interest" description="Disordered" evidence="5">
    <location>
        <begin position="29"/>
        <end position="48"/>
    </location>
</feature>
<feature type="region of interest" description="Disordered" evidence="5">
    <location>
        <begin position="507"/>
        <end position="535"/>
    </location>
</feature>
<gene>
    <name evidence="6" type="ORF">OVA965_LOCUS22745</name>
    <name evidence="7" type="ORF">TMI583_LOCUS23461</name>
</gene>
<keyword evidence="2 4" id="KW-0853">WD repeat</keyword>
<feature type="repeat" description="WD" evidence="4">
    <location>
        <begin position="714"/>
        <end position="748"/>
    </location>
</feature>
<dbReference type="Proteomes" id="UP000677228">
    <property type="component" value="Unassembled WGS sequence"/>
</dbReference>
<evidence type="ECO:0000313" key="6">
    <source>
        <dbReference type="EMBL" id="CAF1174601.1"/>
    </source>
</evidence>
<feature type="compositionally biased region" description="Low complexity" evidence="5">
    <location>
        <begin position="442"/>
        <end position="455"/>
    </location>
</feature>
<feature type="compositionally biased region" description="Basic and acidic residues" evidence="5">
    <location>
        <begin position="156"/>
        <end position="170"/>
    </location>
</feature>
<dbReference type="PROSITE" id="PS50082">
    <property type="entry name" value="WD_REPEATS_2"/>
    <property type="match status" value="3"/>
</dbReference>